<dbReference type="EMBL" id="BARU01039308">
    <property type="protein sequence ID" value="GAH79692.1"/>
    <property type="molecule type" value="Genomic_DNA"/>
</dbReference>
<feature type="non-terminal residue" evidence="1">
    <location>
        <position position="56"/>
    </location>
</feature>
<evidence type="ECO:0000313" key="1">
    <source>
        <dbReference type="EMBL" id="GAH79692.1"/>
    </source>
</evidence>
<reference evidence="1" key="1">
    <citation type="journal article" date="2014" name="Front. Microbiol.">
        <title>High frequency of phylogenetically diverse reductive dehalogenase-homologous genes in deep subseafloor sedimentary metagenomes.</title>
        <authorList>
            <person name="Kawai M."/>
            <person name="Futagami T."/>
            <person name="Toyoda A."/>
            <person name="Takaki Y."/>
            <person name="Nishi S."/>
            <person name="Hori S."/>
            <person name="Arai W."/>
            <person name="Tsubouchi T."/>
            <person name="Morono Y."/>
            <person name="Uchiyama I."/>
            <person name="Ito T."/>
            <person name="Fujiyama A."/>
            <person name="Inagaki F."/>
            <person name="Takami H."/>
        </authorList>
    </citation>
    <scope>NUCLEOTIDE SEQUENCE</scope>
    <source>
        <strain evidence="1">Expedition CK06-06</strain>
    </source>
</reference>
<gene>
    <name evidence="1" type="ORF">S03H2_60948</name>
</gene>
<sequence length="56" mass="5817">MASEPLEQADAVQKFGPLAPSMIDTWAEAILAAIMGIRKGLTLSGPLSSSILICSD</sequence>
<dbReference type="AlphaFoldDB" id="X1IDC7"/>
<proteinExistence type="predicted"/>
<organism evidence="1">
    <name type="scientific">marine sediment metagenome</name>
    <dbReference type="NCBI Taxonomy" id="412755"/>
    <lineage>
        <taxon>unclassified sequences</taxon>
        <taxon>metagenomes</taxon>
        <taxon>ecological metagenomes</taxon>
    </lineage>
</organism>
<name>X1IDC7_9ZZZZ</name>
<comment type="caution">
    <text evidence="1">The sequence shown here is derived from an EMBL/GenBank/DDBJ whole genome shotgun (WGS) entry which is preliminary data.</text>
</comment>
<accession>X1IDC7</accession>
<protein>
    <submittedName>
        <fullName evidence="1">Uncharacterized protein</fullName>
    </submittedName>
</protein>